<dbReference type="Gene3D" id="2.40.350.10">
    <property type="entry name" value="SO1590-like"/>
    <property type="match status" value="1"/>
</dbReference>
<protein>
    <recommendedName>
        <fullName evidence="3">DUF3224 domain-containing protein</fullName>
    </recommendedName>
</protein>
<dbReference type="SUPFAM" id="SSF159238">
    <property type="entry name" value="SO1590-like"/>
    <property type="match status" value="1"/>
</dbReference>
<evidence type="ECO:0000313" key="2">
    <source>
        <dbReference type="Proteomes" id="UP000199137"/>
    </source>
</evidence>
<reference evidence="1 2" key="1">
    <citation type="submission" date="2016-10" db="EMBL/GenBank/DDBJ databases">
        <authorList>
            <person name="de Groot N.N."/>
        </authorList>
    </citation>
    <scope>NUCLEOTIDE SEQUENCE [LARGE SCALE GENOMIC DNA]</scope>
    <source>
        <strain evidence="1 2">DSM 44637</strain>
    </source>
</reference>
<dbReference type="Pfam" id="PF11528">
    <property type="entry name" value="DUF3224"/>
    <property type="match status" value="1"/>
</dbReference>
<evidence type="ECO:0008006" key="3">
    <source>
        <dbReference type="Google" id="ProtNLM"/>
    </source>
</evidence>
<gene>
    <name evidence="1" type="ORF">SAMN05421854_114135</name>
</gene>
<organism evidence="1 2">
    <name type="scientific">Amycolatopsis rubida</name>
    <dbReference type="NCBI Taxonomy" id="112413"/>
    <lineage>
        <taxon>Bacteria</taxon>
        <taxon>Bacillati</taxon>
        <taxon>Actinomycetota</taxon>
        <taxon>Actinomycetes</taxon>
        <taxon>Pseudonocardiales</taxon>
        <taxon>Pseudonocardiaceae</taxon>
        <taxon>Amycolatopsis</taxon>
    </lineage>
</organism>
<dbReference type="RefSeq" id="WP_093576282.1">
    <property type="nucleotide sequence ID" value="NZ_FOWC01000014.1"/>
</dbReference>
<dbReference type="OrthoDB" id="69764at2"/>
<proteinExistence type="predicted"/>
<sequence length="128" mass="13503">MTRTAVAAFELDKWEPQAQDETGGTTFAQVLIEKTFTGAVEGTSRVEMLTASNETSRAYVAFERFTGSVDGRKGSFVLRHTAGDEGLSLLLLPGSGTDELAGISGSADIAVDEAGKHTFTLVYQLPGA</sequence>
<accession>A0A1I5ZA84</accession>
<evidence type="ECO:0000313" key="1">
    <source>
        <dbReference type="EMBL" id="SFQ53343.1"/>
    </source>
</evidence>
<dbReference type="EMBL" id="FOWC01000014">
    <property type="protein sequence ID" value="SFQ53343.1"/>
    <property type="molecule type" value="Genomic_DNA"/>
</dbReference>
<dbReference type="AlphaFoldDB" id="A0A1I5ZA84"/>
<name>A0A1I5ZA84_9PSEU</name>
<dbReference type="InterPro" id="IPR023159">
    <property type="entry name" value="SO1590-like_sf"/>
</dbReference>
<dbReference type="InterPro" id="IPR021607">
    <property type="entry name" value="DUF3224"/>
</dbReference>
<dbReference type="STRING" id="112413.SAMN05421854_114135"/>
<dbReference type="Proteomes" id="UP000199137">
    <property type="component" value="Unassembled WGS sequence"/>
</dbReference>